<dbReference type="Pfam" id="PF00702">
    <property type="entry name" value="Hydrolase"/>
    <property type="match status" value="1"/>
</dbReference>
<dbReference type="RefSeq" id="WP_204792423.1">
    <property type="nucleotide sequence ID" value="NZ_JACSNQ010000001.1"/>
</dbReference>
<evidence type="ECO:0000256" key="1">
    <source>
        <dbReference type="ARBA" id="ARBA00004651"/>
    </source>
</evidence>
<dbReference type="PRINTS" id="PR00119">
    <property type="entry name" value="CATATPASE"/>
</dbReference>
<feature type="transmembrane region" description="Helical" evidence="6">
    <location>
        <begin position="76"/>
        <end position="94"/>
    </location>
</feature>
<evidence type="ECO:0000313" key="9">
    <source>
        <dbReference type="Proteomes" id="UP000712527"/>
    </source>
</evidence>
<dbReference type="Pfam" id="PF00122">
    <property type="entry name" value="E1-E2_ATPase"/>
    <property type="match status" value="1"/>
</dbReference>
<feature type="transmembrane region" description="Helical" evidence="6">
    <location>
        <begin position="221"/>
        <end position="240"/>
    </location>
</feature>
<keyword evidence="5 6" id="KW-0472">Membrane</keyword>
<accession>A0ABS2EZD0</accession>
<keyword evidence="3" id="KW-1278">Translocase</keyword>
<protein>
    <submittedName>
        <fullName evidence="8">HAD-IC family P-type ATPase</fullName>
    </submittedName>
</protein>
<keyword evidence="2 6" id="KW-0812">Transmembrane</keyword>
<dbReference type="SUPFAM" id="SSF56784">
    <property type="entry name" value="HAD-like"/>
    <property type="match status" value="1"/>
</dbReference>
<dbReference type="InterPro" id="IPR001757">
    <property type="entry name" value="P_typ_ATPase"/>
</dbReference>
<dbReference type="InterPro" id="IPR036412">
    <property type="entry name" value="HAD-like_sf"/>
</dbReference>
<feature type="transmembrane region" description="Helical" evidence="6">
    <location>
        <begin position="252"/>
        <end position="279"/>
    </location>
</feature>
<dbReference type="PROSITE" id="PS00154">
    <property type="entry name" value="ATPASE_E1_E2"/>
    <property type="match status" value="1"/>
</dbReference>
<evidence type="ECO:0000313" key="8">
    <source>
        <dbReference type="EMBL" id="MBM6774081.1"/>
    </source>
</evidence>
<feature type="transmembrane region" description="Helical" evidence="6">
    <location>
        <begin position="664"/>
        <end position="687"/>
    </location>
</feature>
<evidence type="ECO:0000256" key="3">
    <source>
        <dbReference type="ARBA" id="ARBA00022967"/>
    </source>
</evidence>
<gene>
    <name evidence="8" type="ORF">H9X80_00715</name>
</gene>
<keyword evidence="4 6" id="KW-1133">Transmembrane helix</keyword>
<dbReference type="InterPro" id="IPR023299">
    <property type="entry name" value="ATPase_P-typ_cyto_dom_N"/>
</dbReference>
<dbReference type="InterPro" id="IPR023214">
    <property type="entry name" value="HAD_sf"/>
</dbReference>
<keyword evidence="9" id="KW-1185">Reference proteome</keyword>
<dbReference type="SFLD" id="SFLDF00027">
    <property type="entry name" value="p-type_atpase"/>
    <property type="match status" value="1"/>
</dbReference>
<feature type="transmembrane region" description="Helical" evidence="6">
    <location>
        <begin position="633"/>
        <end position="652"/>
    </location>
</feature>
<feature type="transmembrane region" description="Helical" evidence="6">
    <location>
        <begin position="52"/>
        <end position="70"/>
    </location>
</feature>
<dbReference type="SUPFAM" id="SSF81660">
    <property type="entry name" value="Metal cation-transporting ATPase, ATP-binding domain N"/>
    <property type="match status" value="1"/>
</dbReference>
<dbReference type="InterPro" id="IPR044492">
    <property type="entry name" value="P_typ_ATPase_HD_dom"/>
</dbReference>
<sequence length="803" mass="84751">MSERAGQTDGEKNLGHLGLTEAEVAERVAAGRTNANTDVKTKSVRQIVAEHALTLFNAVNLALAVLVLLTGQYRNLLFMVVVLANLLIGVVQEVRAKRMVDKLTILTQKEVTVIRAAGELSLPPSELVADDLVRLAHGDQVPADAVIVSGNVSMNESLLTGEATPVSKGPGDELLSGSFVDAGSLVARVTRVGAEGYAARINAEAKYVKPVRSEIQDTLRAIIRLGTEALVPLGLGLFLRSLLMDGGSLEDAILTSVAAVIGMIPQGLVLLTSSVLAIATFRLGRRMVLVQQTYCVETLARVDTLCLDKTGTITTGEMEVASVVGAPGTSSAEAARALVAIASANEADANETARAILRHAAEKNLAPEPVSRAVPFSSARKLSGCVTASGRALVMGAAAFVLGPARTGEADALARAFDATERVLVVGEAAGFDEGGVPVGEVRLLGCVAIRDEIRPTAEATMRYFVEQGVELRVISGDDPRTVSAIAARAGVPQAGRYVDATTLDTSERLEEAVDAARVFGRVTPQQKREIVRALHRRGRTVAMTGDGVNDVLALREADCSVAMASGSAAARNVSEIVLADNDFAHMPEVVAEGRRSINNLQRSAALFLVKTVFTAVLALVCILMPPYPFIPIQMSLLSTAVIGIPSFVLALEPNHELVRGNFLANVLARSLPASIAIVVALVAELVCGRALDHSFDEISTVCTVLVACVGVALVWRISQPLTPLRAVLLAVIVAIVALGCTVFAPFFEISGLTGSMGVVMAAAGVAAIACFNWMYDRAQRGYETNERFARLVRMVEGRHDRK</sequence>
<dbReference type="InterPro" id="IPR008250">
    <property type="entry name" value="ATPase_P-typ_transduc_dom_A_sf"/>
</dbReference>
<evidence type="ECO:0000256" key="2">
    <source>
        <dbReference type="ARBA" id="ARBA00022692"/>
    </source>
</evidence>
<feature type="transmembrane region" description="Helical" evidence="6">
    <location>
        <begin position="699"/>
        <end position="716"/>
    </location>
</feature>
<dbReference type="Proteomes" id="UP000712527">
    <property type="component" value="Unassembled WGS sequence"/>
</dbReference>
<dbReference type="PANTHER" id="PTHR42861">
    <property type="entry name" value="CALCIUM-TRANSPORTING ATPASE"/>
    <property type="match status" value="1"/>
</dbReference>
<proteinExistence type="predicted"/>
<feature type="transmembrane region" description="Helical" evidence="6">
    <location>
        <begin position="605"/>
        <end position="627"/>
    </location>
</feature>
<dbReference type="InterPro" id="IPR018303">
    <property type="entry name" value="ATPase_P-typ_P_site"/>
</dbReference>
<feature type="transmembrane region" description="Helical" evidence="6">
    <location>
        <begin position="754"/>
        <end position="776"/>
    </location>
</feature>
<organism evidence="8 9">
    <name type="scientific">Olsenella profusa</name>
    <dbReference type="NCBI Taxonomy" id="138595"/>
    <lineage>
        <taxon>Bacteria</taxon>
        <taxon>Bacillati</taxon>
        <taxon>Actinomycetota</taxon>
        <taxon>Coriobacteriia</taxon>
        <taxon>Coriobacteriales</taxon>
        <taxon>Atopobiaceae</taxon>
        <taxon>Olsenella</taxon>
    </lineage>
</organism>
<dbReference type="InterPro" id="IPR059000">
    <property type="entry name" value="ATPase_P-type_domA"/>
</dbReference>
<evidence type="ECO:0000256" key="6">
    <source>
        <dbReference type="SAM" id="Phobius"/>
    </source>
</evidence>
<dbReference type="EMBL" id="JACSNQ010000001">
    <property type="protein sequence ID" value="MBM6774081.1"/>
    <property type="molecule type" value="Genomic_DNA"/>
</dbReference>
<dbReference type="Gene3D" id="2.70.150.10">
    <property type="entry name" value="Calcium-transporting ATPase, cytoplasmic transduction domain A"/>
    <property type="match status" value="1"/>
</dbReference>
<name>A0ABS2EZD0_9ACTN</name>
<comment type="caution">
    <text evidence="8">The sequence shown here is derived from an EMBL/GenBank/DDBJ whole genome shotgun (WGS) entry which is preliminary data.</text>
</comment>
<evidence type="ECO:0000259" key="7">
    <source>
        <dbReference type="Pfam" id="PF00122"/>
    </source>
</evidence>
<dbReference type="SUPFAM" id="SSF81653">
    <property type="entry name" value="Calcium ATPase, transduction domain A"/>
    <property type="match status" value="1"/>
</dbReference>
<comment type="subcellular location">
    <subcellularLocation>
        <location evidence="1">Cell membrane</location>
        <topology evidence="1">Multi-pass membrane protein</topology>
    </subcellularLocation>
</comment>
<feature type="domain" description="P-type ATPase A" evidence="7">
    <location>
        <begin position="106"/>
        <end position="203"/>
    </location>
</feature>
<dbReference type="Gene3D" id="3.40.50.1000">
    <property type="entry name" value="HAD superfamily/HAD-like"/>
    <property type="match status" value="1"/>
</dbReference>
<dbReference type="NCBIfam" id="TIGR01494">
    <property type="entry name" value="ATPase_P-type"/>
    <property type="match status" value="2"/>
</dbReference>
<evidence type="ECO:0000256" key="5">
    <source>
        <dbReference type="ARBA" id="ARBA00023136"/>
    </source>
</evidence>
<evidence type="ECO:0000256" key="4">
    <source>
        <dbReference type="ARBA" id="ARBA00022989"/>
    </source>
</evidence>
<dbReference type="SFLD" id="SFLDS00003">
    <property type="entry name" value="Haloacid_Dehalogenase"/>
    <property type="match status" value="1"/>
</dbReference>
<dbReference type="SFLD" id="SFLDG00002">
    <property type="entry name" value="C1.7:_P-type_atpase_like"/>
    <property type="match status" value="1"/>
</dbReference>
<feature type="transmembrane region" description="Helical" evidence="6">
    <location>
        <begin position="728"/>
        <end position="748"/>
    </location>
</feature>
<dbReference type="Gene3D" id="3.40.1110.10">
    <property type="entry name" value="Calcium-transporting ATPase, cytoplasmic domain N"/>
    <property type="match status" value="1"/>
</dbReference>
<dbReference type="SUPFAM" id="SSF81665">
    <property type="entry name" value="Calcium ATPase, transmembrane domain M"/>
    <property type="match status" value="1"/>
</dbReference>
<reference evidence="8 9" key="1">
    <citation type="journal article" date="2021" name="Sci. Rep.">
        <title>The distribution of antibiotic resistance genes in chicken gut microbiota commensals.</title>
        <authorList>
            <person name="Juricova H."/>
            <person name="Matiasovicova J."/>
            <person name="Kubasova T."/>
            <person name="Cejkova D."/>
            <person name="Rychlik I."/>
        </authorList>
    </citation>
    <scope>NUCLEOTIDE SEQUENCE [LARGE SCALE GENOMIC DNA]</scope>
    <source>
        <strain evidence="8 9">An794</strain>
    </source>
</reference>
<dbReference type="Gene3D" id="1.20.1110.10">
    <property type="entry name" value="Calcium-transporting ATPase, transmembrane domain"/>
    <property type="match status" value="1"/>
</dbReference>
<dbReference type="InterPro" id="IPR023298">
    <property type="entry name" value="ATPase_P-typ_TM_dom_sf"/>
</dbReference>